<protein>
    <submittedName>
        <fullName evidence="2">Thioesterase</fullName>
    </submittedName>
</protein>
<dbReference type="OrthoDB" id="4968093at2"/>
<reference evidence="3" key="1">
    <citation type="submission" date="2019-06" db="EMBL/GenBank/DDBJ databases">
        <title>Gordonia isolated from sludge of a wastewater treatment plant.</title>
        <authorList>
            <person name="Tamura T."/>
            <person name="Aoyama K."/>
            <person name="Kang Y."/>
            <person name="Saito S."/>
            <person name="Akiyama N."/>
            <person name="Yazawa K."/>
            <person name="Gonoi T."/>
            <person name="Mikami Y."/>
        </authorList>
    </citation>
    <scope>NUCLEOTIDE SEQUENCE [LARGE SCALE GENOMIC DNA]</scope>
    <source>
        <strain evidence="3">NBRC 107697</strain>
    </source>
</reference>
<proteinExistence type="predicted"/>
<comment type="caution">
    <text evidence="2">The sequence shown here is derived from an EMBL/GenBank/DDBJ whole genome shotgun (WGS) entry which is preliminary data.</text>
</comment>
<name>A0A7I9V1H7_9ACTN</name>
<dbReference type="EMBL" id="BJOU01000017">
    <property type="protein sequence ID" value="GED99255.1"/>
    <property type="molecule type" value="Genomic_DNA"/>
</dbReference>
<dbReference type="Gene3D" id="2.40.160.210">
    <property type="entry name" value="Acyl-CoA thioesterase, double hotdog domain"/>
    <property type="match status" value="1"/>
</dbReference>
<evidence type="ECO:0000259" key="1">
    <source>
        <dbReference type="Pfam" id="PF13622"/>
    </source>
</evidence>
<dbReference type="Pfam" id="PF13622">
    <property type="entry name" value="4HBT_3"/>
    <property type="match status" value="1"/>
</dbReference>
<dbReference type="SUPFAM" id="SSF54637">
    <property type="entry name" value="Thioesterase/thiol ester dehydrase-isomerase"/>
    <property type="match status" value="1"/>
</dbReference>
<sequence>MASPSFFTEADGHFDPTRYALSMWAPRALNGPAVCALSARAAERAADAEGFRPARFTIDLFRAAMQDPTTTTATLLRDGGRVRVVEVDVHQYPNGLDAEPVRVARSTTVFLRGSSNPPGERWTRPAGNFTPPALPADDYYPRFAADAWTDAEGTSMPAVEWTREIGALQGAGRKRQWTYPLPVVPDEPASPFVGAVTAGESSSLLGNWGTTGIGLINCDLTVALTRLPHSARVGVVSDFHVEEDGVSVSQSILYDADGPIGTGMVTAVNNAKAEIDFTAVDPEERFRQA</sequence>
<accession>A0A7I9V1H7</accession>
<evidence type="ECO:0000313" key="3">
    <source>
        <dbReference type="Proteomes" id="UP000444980"/>
    </source>
</evidence>
<dbReference type="Proteomes" id="UP000444980">
    <property type="component" value="Unassembled WGS sequence"/>
</dbReference>
<dbReference type="InterPro" id="IPR049449">
    <property type="entry name" value="TesB_ACOT8-like_N"/>
</dbReference>
<keyword evidence="3" id="KW-1185">Reference proteome</keyword>
<organism evidence="2 3">
    <name type="scientific">Gordonia crocea</name>
    <dbReference type="NCBI Taxonomy" id="589162"/>
    <lineage>
        <taxon>Bacteria</taxon>
        <taxon>Bacillati</taxon>
        <taxon>Actinomycetota</taxon>
        <taxon>Actinomycetes</taxon>
        <taxon>Mycobacteriales</taxon>
        <taxon>Gordoniaceae</taxon>
        <taxon>Gordonia</taxon>
    </lineage>
</organism>
<dbReference type="InterPro" id="IPR042171">
    <property type="entry name" value="Acyl-CoA_hotdog"/>
</dbReference>
<feature type="domain" description="Acyl-CoA thioesterase-like N-terminal HotDog" evidence="1">
    <location>
        <begin position="24"/>
        <end position="92"/>
    </location>
</feature>
<evidence type="ECO:0000313" key="2">
    <source>
        <dbReference type="EMBL" id="GED99255.1"/>
    </source>
</evidence>
<dbReference type="InterPro" id="IPR029069">
    <property type="entry name" value="HotDog_dom_sf"/>
</dbReference>
<dbReference type="AlphaFoldDB" id="A0A7I9V1H7"/>
<gene>
    <name evidence="2" type="ORF">nbrc107697_32940</name>
</gene>
<dbReference type="RefSeq" id="WP_161928554.1">
    <property type="nucleotide sequence ID" value="NZ_BJOU01000017.1"/>
</dbReference>